<keyword evidence="6" id="KW-0227">DNA damage</keyword>
<evidence type="ECO:0000256" key="6">
    <source>
        <dbReference type="ARBA" id="ARBA00022763"/>
    </source>
</evidence>
<organism evidence="12 13">
    <name type="scientific">Exophiala bonariae</name>
    <dbReference type="NCBI Taxonomy" id="1690606"/>
    <lineage>
        <taxon>Eukaryota</taxon>
        <taxon>Fungi</taxon>
        <taxon>Dikarya</taxon>
        <taxon>Ascomycota</taxon>
        <taxon>Pezizomycotina</taxon>
        <taxon>Eurotiomycetes</taxon>
        <taxon>Chaetothyriomycetidae</taxon>
        <taxon>Chaetothyriales</taxon>
        <taxon>Herpotrichiellaceae</taxon>
        <taxon>Exophiala</taxon>
    </lineage>
</organism>
<dbReference type="AlphaFoldDB" id="A0AAV9NQU5"/>
<dbReference type="SUPFAM" id="SSF56219">
    <property type="entry name" value="DNase I-like"/>
    <property type="match status" value="1"/>
</dbReference>
<accession>A0AAV9NQU5</accession>
<evidence type="ECO:0000256" key="4">
    <source>
        <dbReference type="ARBA" id="ARBA00022722"/>
    </source>
</evidence>
<evidence type="ECO:0000256" key="1">
    <source>
        <dbReference type="ARBA" id="ARBA00001936"/>
    </source>
</evidence>
<evidence type="ECO:0000313" key="12">
    <source>
        <dbReference type="EMBL" id="KAK5062494.1"/>
    </source>
</evidence>
<dbReference type="PANTHER" id="PTHR15822:SF4">
    <property type="entry name" value="TYROSYL-DNA PHOSPHODIESTERASE 2"/>
    <property type="match status" value="1"/>
</dbReference>
<dbReference type="GeneID" id="89972745"/>
<keyword evidence="8" id="KW-0460">Magnesium</keyword>
<dbReference type="RefSeq" id="XP_064710766.1">
    <property type="nucleotide sequence ID" value="XM_064848142.1"/>
</dbReference>
<keyword evidence="13" id="KW-1185">Reference proteome</keyword>
<dbReference type="InterPro" id="IPR036691">
    <property type="entry name" value="Endo/exonu/phosph_ase_sf"/>
</dbReference>
<evidence type="ECO:0000256" key="8">
    <source>
        <dbReference type="ARBA" id="ARBA00022842"/>
    </source>
</evidence>
<dbReference type="GO" id="GO:0003697">
    <property type="term" value="F:single-stranded DNA binding"/>
    <property type="evidence" value="ECO:0007669"/>
    <property type="project" value="TreeGrafter"/>
</dbReference>
<keyword evidence="10" id="KW-0539">Nucleus</keyword>
<keyword evidence="4" id="KW-0540">Nuclease</keyword>
<evidence type="ECO:0000313" key="13">
    <source>
        <dbReference type="Proteomes" id="UP001358417"/>
    </source>
</evidence>
<comment type="cofactor">
    <cofactor evidence="1">
        <name>Mn(2+)</name>
        <dbReference type="ChEBI" id="CHEBI:29035"/>
    </cofactor>
</comment>
<dbReference type="GO" id="GO:0004518">
    <property type="term" value="F:nuclease activity"/>
    <property type="evidence" value="ECO:0007669"/>
    <property type="project" value="UniProtKB-KW"/>
</dbReference>
<dbReference type="GO" id="GO:0005737">
    <property type="term" value="C:cytoplasm"/>
    <property type="evidence" value="ECO:0007669"/>
    <property type="project" value="TreeGrafter"/>
</dbReference>
<dbReference type="InterPro" id="IPR051547">
    <property type="entry name" value="TDP2-like"/>
</dbReference>
<gene>
    <name evidence="12" type="ORF">LTR84_004567</name>
</gene>
<keyword evidence="9" id="KW-0234">DNA repair</keyword>
<evidence type="ECO:0000256" key="2">
    <source>
        <dbReference type="ARBA" id="ARBA00001946"/>
    </source>
</evidence>
<keyword evidence="7" id="KW-0378">Hydrolase</keyword>
<evidence type="ECO:0000256" key="9">
    <source>
        <dbReference type="ARBA" id="ARBA00023204"/>
    </source>
</evidence>
<reference evidence="12 13" key="1">
    <citation type="submission" date="2023-08" db="EMBL/GenBank/DDBJ databases">
        <title>Black Yeasts Isolated from many extreme environments.</title>
        <authorList>
            <person name="Coleine C."/>
            <person name="Stajich J.E."/>
            <person name="Selbmann L."/>
        </authorList>
    </citation>
    <scope>NUCLEOTIDE SEQUENCE [LARGE SCALE GENOMIC DNA]</scope>
    <source>
        <strain evidence="12 13">CCFEE 5792</strain>
    </source>
</reference>
<keyword evidence="5" id="KW-0479">Metal-binding</keyword>
<evidence type="ECO:0000256" key="10">
    <source>
        <dbReference type="ARBA" id="ARBA00023242"/>
    </source>
</evidence>
<name>A0AAV9NQU5_9EURO</name>
<dbReference type="CDD" id="cd09080">
    <property type="entry name" value="TDP2"/>
    <property type="match status" value="1"/>
</dbReference>
<dbReference type="EMBL" id="JAVRRD010000002">
    <property type="protein sequence ID" value="KAK5062494.1"/>
    <property type="molecule type" value="Genomic_DNA"/>
</dbReference>
<evidence type="ECO:0000256" key="5">
    <source>
        <dbReference type="ARBA" id="ARBA00022723"/>
    </source>
</evidence>
<evidence type="ECO:0000259" key="11">
    <source>
        <dbReference type="Pfam" id="PF03372"/>
    </source>
</evidence>
<dbReference type="InterPro" id="IPR005135">
    <property type="entry name" value="Endo/exonuclease/phosphatase"/>
</dbReference>
<dbReference type="Gene3D" id="3.60.10.10">
    <property type="entry name" value="Endonuclease/exonuclease/phosphatase"/>
    <property type="match status" value="1"/>
</dbReference>
<comment type="subcellular location">
    <subcellularLocation>
        <location evidence="3">Nucleus</location>
        <location evidence="3">PML body</location>
    </subcellularLocation>
</comment>
<dbReference type="Proteomes" id="UP001358417">
    <property type="component" value="Unassembled WGS sequence"/>
</dbReference>
<dbReference type="GO" id="GO:0070260">
    <property type="term" value="F:5'-tyrosyl-DNA phosphodiesterase activity"/>
    <property type="evidence" value="ECO:0007669"/>
    <property type="project" value="TreeGrafter"/>
</dbReference>
<dbReference type="PANTHER" id="PTHR15822">
    <property type="entry name" value="TRAF AND TNF RECEPTOR-ASSOCIATED PROTEIN"/>
    <property type="match status" value="1"/>
</dbReference>
<evidence type="ECO:0000256" key="7">
    <source>
        <dbReference type="ARBA" id="ARBA00022801"/>
    </source>
</evidence>
<evidence type="ECO:0000256" key="3">
    <source>
        <dbReference type="ARBA" id="ARBA00004322"/>
    </source>
</evidence>
<dbReference type="GO" id="GO:0006302">
    <property type="term" value="P:double-strand break repair"/>
    <property type="evidence" value="ECO:0007669"/>
    <property type="project" value="TreeGrafter"/>
</dbReference>
<proteinExistence type="predicted"/>
<comment type="caution">
    <text evidence="12">The sequence shown here is derived from an EMBL/GenBank/DDBJ whole genome shotgun (WGS) entry which is preliminary data.</text>
</comment>
<sequence length="336" mass="37981">MDPKLLQIIQLIESKKKSSHPWKRQERYSQPYYSYSATEKLWREVSDFKTQTSQPVAKLSIMSWNIDFMLPFANERMTVALKHLESHVKANSTPTIIMLQEMLDSDLELIKAQPWVTTGYNITDVDNTHWESGHYGTVTLVPQALPINSVFRVHYEKTQMERDGLFVDIDVGNGQTIRICNTHLESLVADPPLRPHQLATAAQHMHDPAVSGSILGGDLNAIQPFDRNLHSDNKLQDAYLVQGGKEDSDDGHTWGQMAQVKLRNMFGCSRMDKLYFVGDLKLENFERFGLGVEVEDEAVKEKLIKEEGLDGGYATDHLGVKADFSIIPPQSPASKI</sequence>
<protein>
    <recommendedName>
        <fullName evidence="11">Endonuclease/exonuclease/phosphatase domain-containing protein</fullName>
    </recommendedName>
</protein>
<dbReference type="Pfam" id="PF03372">
    <property type="entry name" value="Exo_endo_phos"/>
    <property type="match status" value="1"/>
</dbReference>
<feature type="domain" description="Endonuclease/exonuclease/phosphatase" evidence="11">
    <location>
        <begin position="62"/>
        <end position="316"/>
    </location>
</feature>
<dbReference type="GO" id="GO:0046872">
    <property type="term" value="F:metal ion binding"/>
    <property type="evidence" value="ECO:0007669"/>
    <property type="project" value="UniProtKB-KW"/>
</dbReference>
<comment type="cofactor">
    <cofactor evidence="2">
        <name>Mg(2+)</name>
        <dbReference type="ChEBI" id="CHEBI:18420"/>
    </cofactor>
</comment>